<proteinExistence type="predicted"/>
<dbReference type="PANTHER" id="PTHR47744">
    <property type="entry name" value="OS05G0526300 PROTEIN"/>
    <property type="match status" value="1"/>
</dbReference>
<dbReference type="eggNOG" id="ENOG502QWBT">
    <property type="taxonomic scope" value="Eukaryota"/>
</dbReference>
<dbReference type="Gene3D" id="1.20.1280.50">
    <property type="match status" value="1"/>
</dbReference>
<evidence type="ECO:0000313" key="3">
    <source>
        <dbReference type="EMBL" id="KCW46477.1"/>
    </source>
</evidence>
<dbReference type="CDD" id="cd09917">
    <property type="entry name" value="F-box_SF"/>
    <property type="match status" value="1"/>
</dbReference>
<dbReference type="InParanoid" id="A0A058ZXF8"/>
<dbReference type="AlphaFoldDB" id="A0A058ZXF8"/>
<feature type="domain" description="F-box" evidence="2">
    <location>
        <begin position="122"/>
        <end position="168"/>
    </location>
</feature>
<gene>
    <name evidence="3" type="ORF">EUGRSUZ_K00302</name>
</gene>
<dbReference type="Gramene" id="KCW46477">
    <property type="protein sequence ID" value="KCW46477"/>
    <property type="gene ID" value="EUGRSUZ_K00302"/>
</dbReference>
<evidence type="ECO:0000259" key="2">
    <source>
        <dbReference type="PROSITE" id="PS50181"/>
    </source>
</evidence>
<dbReference type="EMBL" id="KK198763">
    <property type="protein sequence ID" value="KCW46477.1"/>
    <property type="molecule type" value="Genomic_DNA"/>
</dbReference>
<dbReference type="InterPro" id="IPR036047">
    <property type="entry name" value="F-box-like_dom_sf"/>
</dbReference>
<dbReference type="SMART" id="SM00256">
    <property type="entry name" value="FBOX"/>
    <property type="match status" value="1"/>
</dbReference>
<dbReference type="KEGG" id="egr:104424451"/>
<dbReference type="GO" id="GO:0005737">
    <property type="term" value="C:cytoplasm"/>
    <property type="evidence" value="ECO:0007669"/>
    <property type="project" value="EnsemblPlants"/>
</dbReference>
<dbReference type="Pfam" id="PF12937">
    <property type="entry name" value="F-box-like"/>
    <property type="match status" value="1"/>
</dbReference>
<feature type="region of interest" description="Disordered" evidence="1">
    <location>
        <begin position="275"/>
        <end position="305"/>
    </location>
</feature>
<dbReference type="SUPFAM" id="SSF81383">
    <property type="entry name" value="F-box domain"/>
    <property type="match status" value="1"/>
</dbReference>
<sequence length="305" mass="34648">MSRSDGGRRTMSTAAERYRKLGLRGSLATVHRYPIACKELSFILRAAYHELPKNLKSVVLDDALAAFRLLPEMKTQSAVSSATMLAQAADAALPKQKKNMVLTEFKHAKIAHKKQRKTRQEDIDSSQLPQDVLLHIFSFLDFPSLIAAMLVCWSWNYAASDNSLWQTYYTRVFPRADNSLKIKHQQNRSLFDDEQDTPTPEETAMPYIDWREAFKRLYIANSRRKIIFDRGYCRHCKTIVWLNGINCSNHGGAKSSNNEIKPVSPQQVVDYLLGDFCSSDSDDGDSDSDDQSVSRLWAYPKATPS</sequence>
<organism evidence="3">
    <name type="scientific">Eucalyptus grandis</name>
    <name type="common">Flooded gum</name>
    <dbReference type="NCBI Taxonomy" id="71139"/>
    <lineage>
        <taxon>Eukaryota</taxon>
        <taxon>Viridiplantae</taxon>
        <taxon>Streptophyta</taxon>
        <taxon>Embryophyta</taxon>
        <taxon>Tracheophyta</taxon>
        <taxon>Spermatophyta</taxon>
        <taxon>Magnoliopsida</taxon>
        <taxon>eudicotyledons</taxon>
        <taxon>Gunneridae</taxon>
        <taxon>Pentapetalae</taxon>
        <taxon>rosids</taxon>
        <taxon>malvids</taxon>
        <taxon>Myrtales</taxon>
        <taxon>Myrtaceae</taxon>
        <taxon>Myrtoideae</taxon>
        <taxon>Eucalypteae</taxon>
        <taxon>Eucalyptus</taxon>
    </lineage>
</organism>
<reference evidence="3" key="1">
    <citation type="submission" date="2013-07" db="EMBL/GenBank/DDBJ databases">
        <title>The genome of Eucalyptus grandis.</title>
        <authorList>
            <person name="Schmutz J."/>
            <person name="Hayes R."/>
            <person name="Myburg A."/>
            <person name="Tuskan G."/>
            <person name="Grattapaglia D."/>
            <person name="Rokhsar D.S."/>
        </authorList>
    </citation>
    <scope>NUCLEOTIDE SEQUENCE</scope>
    <source>
        <tissue evidence="3">Leaf extractions</tissue>
    </source>
</reference>
<dbReference type="OMA" id="LWAYPRR"/>
<feature type="compositionally biased region" description="Acidic residues" evidence="1">
    <location>
        <begin position="280"/>
        <end position="290"/>
    </location>
</feature>
<dbReference type="OrthoDB" id="10257471at2759"/>
<dbReference type="PANTHER" id="PTHR47744:SF1">
    <property type="entry name" value="OS05G0526300 PROTEIN"/>
    <property type="match status" value="1"/>
</dbReference>
<evidence type="ECO:0000256" key="1">
    <source>
        <dbReference type="SAM" id="MobiDB-lite"/>
    </source>
</evidence>
<dbReference type="Pfam" id="PF24104">
    <property type="entry name" value="At5g52880_ARM"/>
    <property type="match status" value="1"/>
</dbReference>
<protein>
    <recommendedName>
        <fullName evidence="2">F-box domain-containing protein</fullName>
    </recommendedName>
</protein>
<dbReference type="InterPro" id="IPR001810">
    <property type="entry name" value="F-box_dom"/>
</dbReference>
<name>A0A058ZXF8_EUCGR</name>
<dbReference type="FunCoup" id="A0A058ZXF8">
    <property type="interactions" value="1328"/>
</dbReference>
<accession>A0A058ZXF8</accession>
<dbReference type="PROSITE" id="PS50181">
    <property type="entry name" value="FBOX"/>
    <property type="match status" value="1"/>
</dbReference>
<dbReference type="STRING" id="71139.A0A058ZXF8"/>
<dbReference type="InterPro" id="IPR057039">
    <property type="entry name" value="At5g52880_ARM"/>
</dbReference>